<name>A0A9N9LG97_9HELO</name>
<feature type="domain" description="2EXR" evidence="1">
    <location>
        <begin position="9"/>
        <end position="132"/>
    </location>
</feature>
<evidence type="ECO:0000259" key="1">
    <source>
        <dbReference type="Pfam" id="PF20150"/>
    </source>
</evidence>
<protein>
    <recommendedName>
        <fullName evidence="1">2EXR domain-containing protein</fullName>
    </recommendedName>
</protein>
<organism evidence="2 3">
    <name type="scientific">Hymenoscyphus albidus</name>
    <dbReference type="NCBI Taxonomy" id="595503"/>
    <lineage>
        <taxon>Eukaryota</taxon>
        <taxon>Fungi</taxon>
        <taxon>Dikarya</taxon>
        <taxon>Ascomycota</taxon>
        <taxon>Pezizomycotina</taxon>
        <taxon>Leotiomycetes</taxon>
        <taxon>Helotiales</taxon>
        <taxon>Helotiaceae</taxon>
        <taxon>Hymenoscyphus</taxon>
    </lineage>
</organism>
<evidence type="ECO:0000313" key="3">
    <source>
        <dbReference type="Proteomes" id="UP000701801"/>
    </source>
</evidence>
<accession>A0A9N9LG97</accession>
<comment type="caution">
    <text evidence="2">The sequence shown here is derived from an EMBL/GenBank/DDBJ whole genome shotgun (WGS) entry which is preliminary data.</text>
</comment>
<evidence type="ECO:0000313" key="2">
    <source>
        <dbReference type="EMBL" id="CAG8971046.1"/>
    </source>
</evidence>
<proteinExistence type="predicted"/>
<sequence length="168" mass="19004">MSNNTLSTFHNFNKLPFELKVEIWKLAEEDDESNEIETNENEVIISETNERSIFVTPVLRGGAPSSEIASYSFVVRLNGPRPLLAVNQEWRYELLKNYVAPFSPATTVVSPAIQAQGVTVADLLVDPKRDVLWCEFLGEPLPLETFLGALFLTRPPELRIVETFGHYH</sequence>
<dbReference type="AlphaFoldDB" id="A0A9N9LG97"/>
<dbReference type="Proteomes" id="UP000701801">
    <property type="component" value="Unassembled WGS sequence"/>
</dbReference>
<gene>
    <name evidence="2" type="ORF">HYALB_00005284</name>
</gene>
<dbReference type="OrthoDB" id="10372358at2759"/>
<dbReference type="Pfam" id="PF20150">
    <property type="entry name" value="2EXR"/>
    <property type="match status" value="1"/>
</dbReference>
<keyword evidence="3" id="KW-1185">Reference proteome</keyword>
<reference evidence="2" key="1">
    <citation type="submission" date="2021-07" db="EMBL/GenBank/DDBJ databases">
        <authorList>
            <person name="Durling M."/>
        </authorList>
    </citation>
    <scope>NUCLEOTIDE SEQUENCE</scope>
</reference>
<dbReference type="InterPro" id="IPR045518">
    <property type="entry name" value="2EXR"/>
</dbReference>
<dbReference type="EMBL" id="CAJVRM010000006">
    <property type="protein sequence ID" value="CAG8971046.1"/>
    <property type="molecule type" value="Genomic_DNA"/>
</dbReference>